<evidence type="ECO:0000259" key="1">
    <source>
        <dbReference type="PROSITE" id="PS51186"/>
    </source>
</evidence>
<dbReference type="SUPFAM" id="SSF55729">
    <property type="entry name" value="Acyl-CoA N-acyltransferases (Nat)"/>
    <property type="match status" value="1"/>
</dbReference>
<dbReference type="Gene3D" id="3.40.630.30">
    <property type="match status" value="1"/>
</dbReference>
<evidence type="ECO:0000313" key="3">
    <source>
        <dbReference type="Proteomes" id="UP000229901"/>
    </source>
</evidence>
<comment type="caution">
    <text evidence="2">The sequence shown here is derived from an EMBL/GenBank/DDBJ whole genome shotgun (WGS) entry which is preliminary data.</text>
</comment>
<protein>
    <recommendedName>
        <fullName evidence="1">N-acetyltransferase domain-containing protein</fullName>
    </recommendedName>
</protein>
<dbReference type="EMBL" id="PFAP01000009">
    <property type="protein sequence ID" value="PIR94328.1"/>
    <property type="molecule type" value="Genomic_DNA"/>
</dbReference>
<dbReference type="AlphaFoldDB" id="A0A2H0V5I5"/>
<dbReference type="InterPro" id="IPR016181">
    <property type="entry name" value="Acyl_CoA_acyltransferase"/>
</dbReference>
<dbReference type="GO" id="GO:0016747">
    <property type="term" value="F:acyltransferase activity, transferring groups other than amino-acyl groups"/>
    <property type="evidence" value="ECO:0007669"/>
    <property type="project" value="InterPro"/>
</dbReference>
<accession>A0A2H0V5I5</accession>
<organism evidence="2 3">
    <name type="scientific">Candidatus Falkowbacteria bacterium CG10_big_fil_rev_8_21_14_0_10_39_11</name>
    <dbReference type="NCBI Taxonomy" id="1974565"/>
    <lineage>
        <taxon>Bacteria</taxon>
        <taxon>Candidatus Falkowiibacteriota</taxon>
    </lineage>
</organism>
<reference evidence="3" key="1">
    <citation type="submission" date="2017-09" db="EMBL/GenBank/DDBJ databases">
        <title>Depth-based differentiation of microbial function through sediment-hosted aquifers and enrichment of novel symbionts in the deep terrestrial subsurface.</title>
        <authorList>
            <person name="Probst A.J."/>
            <person name="Ladd B."/>
            <person name="Jarett J.K."/>
            <person name="Geller-Mcgrath D.E."/>
            <person name="Sieber C.M.K."/>
            <person name="Emerson J.B."/>
            <person name="Anantharaman K."/>
            <person name="Thomas B.C."/>
            <person name="Malmstrom R."/>
            <person name="Stieglmeier M."/>
            <person name="Klingl A."/>
            <person name="Woyke T."/>
            <person name="Ryan C.M."/>
            <person name="Banfield J.F."/>
        </authorList>
    </citation>
    <scope>NUCLEOTIDE SEQUENCE [LARGE SCALE GENOMIC DNA]</scope>
</reference>
<dbReference type="InterPro" id="IPR000182">
    <property type="entry name" value="GNAT_dom"/>
</dbReference>
<dbReference type="Pfam" id="PF00583">
    <property type="entry name" value="Acetyltransf_1"/>
    <property type="match status" value="1"/>
</dbReference>
<dbReference type="CDD" id="cd04301">
    <property type="entry name" value="NAT_SF"/>
    <property type="match status" value="1"/>
</dbReference>
<sequence>MININPANFEHLTELKSMMAALYREDPGTFEFSPNKICNTLSFFTSHPTNGRILTINLNDTIIGYAILVYFWSNEYGGFVMFIDEFFIKPEYRNRGFGTKFFSQLPEFQPPNCVAWCLEHTADNTGASRLYHRLGFAPQTNATLIKLL</sequence>
<dbReference type="PROSITE" id="PS51186">
    <property type="entry name" value="GNAT"/>
    <property type="match status" value="1"/>
</dbReference>
<feature type="domain" description="N-acetyltransferase" evidence="1">
    <location>
        <begin position="2"/>
        <end position="148"/>
    </location>
</feature>
<dbReference type="Proteomes" id="UP000229901">
    <property type="component" value="Unassembled WGS sequence"/>
</dbReference>
<name>A0A2H0V5I5_9BACT</name>
<gene>
    <name evidence="2" type="ORF">COT97_01775</name>
</gene>
<evidence type="ECO:0000313" key="2">
    <source>
        <dbReference type="EMBL" id="PIR94328.1"/>
    </source>
</evidence>
<proteinExistence type="predicted"/>